<evidence type="ECO:0000313" key="3">
    <source>
        <dbReference type="Proteomes" id="UP000016927"/>
    </source>
</evidence>
<dbReference type="AlphaFoldDB" id="R0MHC8"/>
<feature type="chain" id="PRO_5004355191" evidence="1">
    <location>
        <begin position="30"/>
        <end position="304"/>
    </location>
</feature>
<sequence>MRSIFFYFNYNVVFVLKSILCAEFACVTATQESIKCQKDNQNMLMEAEILELDKHQAVEMIEDNCNSTDDENSDYENENFERSTINYLKKILEELKDESSNVTESFNRSHFLEYIDKSIKLIDLFNTISSYYKDSCSTILAEKMNRVILNFNLFDRTFLEIKEVINESVNNCEEKNVKNLSEVLISFETRVEAIKAEFEQYKEFQEKTAKFDFTFKVNVLNEHKKSLDDFKPLVNPMSDEEIEDRAECFLNGILKVVSGFYESLSECLESDYKLFLKNWEILINILIDSGKCSEDLNSFMELYS</sequence>
<organism evidence="2 3">
    <name type="scientific">Nosema bombycis (strain CQ1 / CVCC 102059)</name>
    <name type="common">Microsporidian parasite</name>
    <name type="synonym">Pebrine of silkworm</name>
    <dbReference type="NCBI Taxonomy" id="578461"/>
    <lineage>
        <taxon>Eukaryota</taxon>
        <taxon>Fungi</taxon>
        <taxon>Fungi incertae sedis</taxon>
        <taxon>Microsporidia</taxon>
        <taxon>Nosematidae</taxon>
        <taxon>Nosema</taxon>
    </lineage>
</organism>
<reference evidence="2 3" key="1">
    <citation type="journal article" date="2013" name="BMC Genomics">
        <title>Comparative genomics of parasitic silkworm microsporidia reveal an association between genome expansion and host adaptation.</title>
        <authorList>
            <person name="Pan G."/>
            <person name="Xu J."/>
            <person name="Li T."/>
            <person name="Xia Q."/>
            <person name="Liu S.L."/>
            <person name="Zhang G."/>
            <person name="Li S."/>
            <person name="Li C."/>
            <person name="Liu H."/>
            <person name="Yang L."/>
            <person name="Liu T."/>
            <person name="Zhang X."/>
            <person name="Wu Z."/>
            <person name="Fan W."/>
            <person name="Dang X."/>
            <person name="Xiang H."/>
            <person name="Tao M."/>
            <person name="Li Y."/>
            <person name="Hu J."/>
            <person name="Li Z."/>
            <person name="Lin L."/>
            <person name="Luo J."/>
            <person name="Geng L."/>
            <person name="Wang L."/>
            <person name="Long M."/>
            <person name="Wan Y."/>
            <person name="He N."/>
            <person name="Zhang Z."/>
            <person name="Lu C."/>
            <person name="Keeling P.J."/>
            <person name="Wang J."/>
            <person name="Xiang Z."/>
            <person name="Zhou Z."/>
        </authorList>
    </citation>
    <scope>NUCLEOTIDE SEQUENCE [LARGE SCALE GENOMIC DNA]</scope>
    <source>
        <strain evidence="3">CQ1 / CVCC 102059</strain>
    </source>
</reference>
<proteinExistence type="predicted"/>
<dbReference type="HOGENOM" id="CLU_915556_0_0_1"/>
<dbReference type="EMBL" id="KB908974">
    <property type="protein sequence ID" value="EOB13545.1"/>
    <property type="molecule type" value="Genomic_DNA"/>
</dbReference>
<name>R0MHC8_NOSB1</name>
<evidence type="ECO:0000256" key="1">
    <source>
        <dbReference type="SAM" id="SignalP"/>
    </source>
</evidence>
<protein>
    <submittedName>
        <fullName evidence="2">Uncharacterized protein</fullName>
    </submittedName>
</protein>
<dbReference type="Proteomes" id="UP000016927">
    <property type="component" value="Unassembled WGS sequence"/>
</dbReference>
<feature type="signal peptide" evidence="1">
    <location>
        <begin position="1"/>
        <end position="29"/>
    </location>
</feature>
<keyword evidence="1" id="KW-0732">Signal</keyword>
<gene>
    <name evidence="2" type="ORF">NBO_66g0005</name>
</gene>
<accession>R0MHC8</accession>
<keyword evidence="3" id="KW-1185">Reference proteome</keyword>
<evidence type="ECO:0000313" key="2">
    <source>
        <dbReference type="EMBL" id="EOB13545.1"/>
    </source>
</evidence>
<dbReference type="VEuPathDB" id="MicrosporidiaDB:NBO_66g0005"/>